<accession>A0A8X6F0I0</accession>
<evidence type="ECO:0000313" key="1">
    <source>
        <dbReference type="EMBL" id="GFQ66597.1"/>
    </source>
</evidence>
<name>A0A8X6F0I0_TRICU</name>
<proteinExistence type="predicted"/>
<dbReference type="Proteomes" id="UP000887116">
    <property type="component" value="Unassembled WGS sequence"/>
</dbReference>
<protein>
    <submittedName>
        <fullName evidence="1">Uncharacterized protein</fullName>
    </submittedName>
</protein>
<reference evidence="1" key="1">
    <citation type="submission" date="2020-07" db="EMBL/GenBank/DDBJ databases">
        <title>Multicomponent nature underlies the extraordinary mechanical properties of spider dragline silk.</title>
        <authorList>
            <person name="Kono N."/>
            <person name="Nakamura H."/>
            <person name="Mori M."/>
            <person name="Yoshida Y."/>
            <person name="Ohtoshi R."/>
            <person name="Malay A.D."/>
            <person name="Moran D.A.P."/>
            <person name="Tomita M."/>
            <person name="Numata K."/>
            <person name="Arakawa K."/>
        </authorList>
    </citation>
    <scope>NUCLEOTIDE SEQUENCE</scope>
</reference>
<gene>
    <name evidence="1" type="ORF">TNCT_432571</name>
</gene>
<dbReference type="AlphaFoldDB" id="A0A8X6F0I0"/>
<dbReference type="EMBL" id="BMAO01010352">
    <property type="protein sequence ID" value="GFQ66597.1"/>
    <property type="molecule type" value="Genomic_DNA"/>
</dbReference>
<keyword evidence="2" id="KW-1185">Reference proteome</keyword>
<organism evidence="1 2">
    <name type="scientific">Trichonephila clavata</name>
    <name type="common">Joro spider</name>
    <name type="synonym">Nephila clavata</name>
    <dbReference type="NCBI Taxonomy" id="2740835"/>
    <lineage>
        <taxon>Eukaryota</taxon>
        <taxon>Metazoa</taxon>
        <taxon>Ecdysozoa</taxon>
        <taxon>Arthropoda</taxon>
        <taxon>Chelicerata</taxon>
        <taxon>Arachnida</taxon>
        <taxon>Araneae</taxon>
        <taxon>Araneomorphae</taxon>
        <taxon>Entelegynae</taxon>
        <taxon>Araneoidea</taxon>
        <taxon>Nephilidae</taxon>
        <taxon>Trichonephila</taxon>
    </lineage>
</organism>
<comment type="caution">
    <text evidence="1">The sequence shown here is derived from an EMBL/GenBank/DDBJ whole genome shotgun (WGS) entry which is preliminary data.</text>
</comment>
<sequence>MQVIRLISRKVNSRPKGNTRKISKYDPSYLKLFGFVLVGKEREQEEQWVNSHKFVAKGCFRSIKISTRRRRNIKTLRFTFSGKGAHNRKNF</sequence>
<evidence type="ECO:0000313" key="2">
    <source>
        <dbReference type="Proteomes" id="UP000887116"/>
    </source>
</evidence>